<dbReference type="RefSeq" id="WP_038079807.1">
    <property type="nucleotide sequence ID" value="NZ_JHEG04000001.1"/>
</dbReference>
<keyword evidence="4" id="KW-1185">Reference proteome</keyword>
<reference evidence="3" key="1">
    <citation type="journal article" date="2015" name="Genome Announc.">
        <title>Draft Genome Sequence of Tolypothrix boutellei Strain VB521301.</title>
        <authorList>
            <person name="Chandrababunaidu M.M."/>
            <person name="Singh D."/>
            <person name="Sen D."/>
            <person name="Bhan S."/>
            <person name="Das S."/>
            <person name="Gupta A."/>
            <person name="Adhikary S.P."/>
            <person name="Tripathy S."/>
        </authorList>
    </citation>
    <scope>NUCLEOTIDE SEQUENCE</scope>
    <source>
        <strain evidence="3">VB521301</strain>
    </source>
</reference>
<comment type="caution">
    <text evidence="3">The sequence shown here is derived from an EMBL/GenBank/DDBJ whole genome shotgun (WGS) entry which is preliminary data.</text>
</comment>
<proteinExistence type="predicted"/>
<gene>
    <name evidence="3" type="ORF">DA73_0400021365</name>
</gene>
<dbReference type="Pfam" id="PF07589">
    <property type="entry name" value="PEP-CTERM"/>
    <property type="match status" value="1"/>
</dbReference>
<protein>
    <submittedName>
        <fullName evidence="3">PEP-CTERM sorting domain-containing protein</fullName>
    </submittedName>
</protein>
<dbReference type="NCBIfam" id="TIGR02595">
    <property type="entry name" value="PEP_CTERM"/>
    <property type="match status" value="1"/>
</dbReference>
<dbReference type="InterPro" id="IPR049671">
    <property type="entry name" value="Choice_anch_W"/>
</dbReference>
<evidence type="ECO:0000259" key="2">
    <source>
        <dbReference type="Pfam" id="PF07589"/>
    </source>
</evidence>
<feature type="domain" description="Ice-binding protein C-terminal" evidence="2">
    <location>
        <begin position="234"/>
        <end position="257"/>
    </location>
</feature>
<dbReference type="InterPro" id="IPR013424">
    <property type="entry name" value="Ice-binding_C"/>
</dbReference>
<keyword evidence="1" id="KW-0732">Signal</keyword>
<feature type="signal peptide" evidence="1">
    <location>
        <begin position="1"/>
        <end position="33"/>
    </location>
</feature>
<evidence type="ECO:0000256" key="1">
    <source>
        <dbReference type="SAM" id="SignalP"/>
    </source>
</evidence>
<evidence type="ECO:0000313" key="4">
    <source>
        <dbReference type="Proteomes" id="UP000029738"/>
    </source>
</evidence>
<evidence type="ECO:0000313" key="3">
    <source>
        <dbReference type="EMBL" id="KAF3887758.1"/>
    </source>
</evidence>
<organism evidence="3 4">
    <name type="scientific">Tolypothrix bouteillei VB521301</name>
    <dbReference type="NCBI Taxonomy" id="1479485"/>
    <lineage>
        <taxon>Bacteria</taxon>
        <taxon>Bacillati</taxon>
        <taxon>Cyanobacteriota</taxon>
        <taxon>Cyanophyceae</taxon>
        <taxon>Nostocales</taxon>
        <taxon>Tolypothrichaceae</taxon>
        <taxon>Tolypothrix</taxon>
    </lineage>
</organism>
<dbReference type="Proteomes" id="UP000029738">
    <property type="component" value="Unassembled WGS sequence"/>
</dbReference>
<sequence length="260" mass="28240">MFFLPQSINDKKSLILLGLATLGLLLAPNSASAFELVNKTGFKDSDFENLRQQGQFTELFVAEGRIGDNNPSEGIHEIDILRDTKISFTPVVKDGRTWQNNSFVDFSLEYTGSEVTYKVGEKTLKTNSFSGPVTDIFLRTFAQQDKISKNNKNNAVQLTDLLFYESANSQGKAIGNLSSFGTATSSDTDYIQLSKISAGFKLTGKVAMSWEGGMLSQSNLAYQIKVGNSPKTTSVPEPGTLGAIALAAFAGIGYKRRKSS</sequence>
<name>A0A8S9T6Q4_9CYAN</name>
<dbReference type="EMBL" id="JHEG04000001">
    <property type="protein sequence ID" value="KAF3887758.1"/>
    <property type="molecule type" value="Genomic_DNA"/>
</dbReference>
<dbReference type="AlphaFoldDB" id="A0A8S9T6Q4"/>
<feature type="chain" id="PRO_5035718868" evidence="1">
    <location>
        <begin position="34"/>
        <end position="260"/>
    </location>
</feature>
<accession>A0A8S9T6Q4</accession>
<dbReference type="NCBIfam" id="NF041928">
    <property type="entry name" value="choice_anch_W"/>
    <property type="match status" value="1"/>
</dbReference>
<reference evidence="3" key="2">
    <citation type="submission" date="2019-11" db="EMBL/GenBank/DDBJ databases">
        <title>Improved Assembly of Tolypothrix boutellei genome.</title>
        <authorList>
            <person name="Sarangi A.N."/>
            <person name="Mukherjee M."/>
            <person name="Ghosh S."/>
            <person name="Singh D."/>
            <person name="Das A."/>
            <person name="Kant S."/>
            <person name="Prusty A."/>
            <person name="Tripathy S."/>
        </authorList>
    </citation>
    <scope>NUCLEOTIDE SEQUENCE</scope>
    <source>
        <strain evidence="3">VB521301</strain>
    </source>
</reference>